<keyword evidence="4" id="KW-0732">Signal</keyword>
<evidence type="ECO:0000256" key="4">
    <source>
        <dbReference type="SAM" id="SignalP"/>
    </source>
</evidence>
<proteinExistence type="predicted"/>
<gene>
    <name evidence="6" type="ORF">MKW94_004712</name>
</gene>
<dbReference type="Pfam" id="PF02892">
    <property type="entry name" value="zf-BED"/>
    <property type="match status" value="1"/>
</dbReference>
<feature type="domain" description="BED-type" evidence="5">
    <location>
        <begin position="32"/>
        <end position="61"/>
    </location>
</feature>
<evidence type="ECO:0000256" key="1">
    <source>
        <dbReference type="ARBA" id="ARBA00022723"/>
    </source>
</evidence>
<evidence type="ECO:0000313" key="7">
    <source>
        <dbReference type="Proteomes" id="UP001177140"/>
    </source>
</evidence>
<accession>A0AA42AXH4</accession>
<dbReference type="GO" id="GO:0008270">
    <property type="term" value="F:zinc ion binding"/>
    <property type="evidence" value="ECO:0007669"/>
    <property type="project" value="UniProtKB-KW"/>
</dbReference>
<protein>
    <recommendedName>
        <fullName evidence="5">BED-type domain-containing protein</fullName>
    </recommendedName>
</protein>
<evidence type="ECO:0000259" key="5">
    <source>
        <dbReference type="Pfam" id="PF02892"/>
    </source>
</evidence>
<feature type="signal peptide" evidence="4">
    <location>
        <begin position="1"/>
        <end position="24"/>
    </location>
</feature>
<organism evidence="6 7">
    <name type="scientific">Papaver nudicaule</name>
    <name type="common">Iceland poppy</name>
    <dbReference type="NCBI Taxonomy" id="74823"/>
    <lineage>
        <taxon>Eukaryota</taxon>
        <taxon>Viridiplantae</taxon>
        <taxon>Streptophyta</taxon>
        <taxon>Embryophyta</taxon>
        <taxon>Tracheophyta</taxon>
        <taxon>Spermatophyta</taxon>
        <taxon>Magnoliopsida</taxon>
        <taxon>Ranunculales</taxon>
        <taxon>Papaveraceae</taxon>
        <taxon>Papaveroideae</taxon>
        <taxon>Papaver</taxon>
    </lineage>
</organism>
<keyword evidence="1" id="KW-0479">Metal-binding</keyword>
<evidence type="ECO:0000256" key="3">
    <source>
        <dbReference type="ARBA" id="ARBA00022833"/>
    </source>
</evidence>
<keyword evidence="7" id="KW-1185">Reference proteome</keyword>
<dbReference type="AlphaFoldDB" id="A0AA42AXH4"/>
<sequence>MDILLPLVCVRCLLLNILLLLVCFEFNHPSIYVRCIHCERRFAADGRRHETSTLYAHLRSCMFLIQRQ</sequence>
<keyword evidence="3" id="KW-0862">Zinc</keyword>
<feature type="chain" id="PRO_5041375170" description="BED-type domain-containing protein" evidence="4">
    <location>
        <begin position="25"/>
        <end position="68"/>
    </location>
</feature>
<reference evidence="6" key="1">
    <citation type="submission" date="2022-03" db="EMBL/GenBank/DDBJ databases">
        <title>A functionally conserved STORR gene fusion in Papaver species that diverged 16.8 million years ago.</title>
        <authorList>
            <person name="Catania T."/>
        </authorList>
    </citation>
    <scope>NUCLEOTIDE SEQUENCE</scope>
    <source>
        <strain evidence="6">S-191538</strain>
    </source>
</reference>
<evidence type="ECO:0000313" key="6">
    <source>
        <dbReference type="EMBL" id="MCL7043634.1"/>
    </source>
</evidence>
<dbReference type="Proteomes" id="UP001177140">
    <property type="component" value="Unassembled WGS sequence"/>
</dbReference>
<keyword evidence="2" id="KW-0863">Zinc-finger</keyword>
<comment type="caution">
    <text evidence="6">The sequence shown here is derived from an EMBL/GenBank/DDBJ whole genome shotgun (WGS) entry which is preliminary data.</text>
</comment>
<dbReference type="EMBL" id="JAJJMA010248892">
    <property type="protein sequence ID" value="MCL7043634.1"/>
    <property type="molecule type" value="Genomic_DNA"/>
</dbReference>
<dbReference type="GO" id="GO:0003677">
    <property type="term" value="F:DNA binding"/>
    <property type="evidence" value="ECO:0007669"/>
    <property type="project" value="InterPro"/>
</dbReference>
<evidence type="ECO:0000256" key="2">
    <source>
        <dbReference type="ARBA" id="ARBA00022771"/>
    </source>
</evidence>
<name>A0AA42AXH4_PAPNU</name>
<dbReference type="InterPro" id="IPR003656">
    <property type="entry name" value="Znf_BED"/>
</dbReference>